<feature type="transmembrane region" description="Helical" evidence="1">
    <location>
        <begin position="113"/>
        <end position="133"/>
    </location>
</feature>
<name>A0ABQ1KYJ1_9SPHI</name>
<feature type="transmembrane region" description="Helical" evidence="1">
    <location>
        <begin position="20"/>
        <end position="39"/>
    </location>
</feature>
<keyword evidence="3" id="KW-1185">Reference proteome</keyword>
<keyword evidence="1" id="KW-0472">Membrane</keyword>
<dbReference type="Proteomes" id="UP000597338">
    <property type="component" value="Unassembled WGS sequence"/>
</dbReference>
<keyword evidence="1" id="KW-1133">Transmembrane helix</keyword>
<sequence length="452" mass="52387">MEPTFQQDAQHWPKWKLYGFRFVFLVLLLFIIPLDWKFYQELFSIDWAAAPFYDLLTLTKYQPQFFAPARPWGQYLEFVSFWNWLIVALIALVGAAIWSVADKQRQSYPQLYYWSRVLVRYRLALGLIAYGIYKAFQLQLPYPPLSNLLTNYGDFYSWKIYYQTTGISPKYETFLGVVEILAGFLLLYRRTVTFGAGLIIGFMGNIVAVNFYYGLGEQSYSLLLVLFAVYLFAQDVPRLYQLLVSEKLAVAGKVIGPVFRGNLKRLKVATQALTLIFIVFLGVKAYGGRQPAAYKLPRTPGLSEAAGRYLVTEYIVNGDTIPYSKSHPSRWQEVIFEEWATLSVKSNRPVIIDKSNGEGYYEDDIDRNYELAGIAGRHFYHYDQDTVNHRLLLQNKNSHHRDEVFTLDYQRPADSIITLSGRISPTDSVHITLQRMDKKYLMNEGRRRPVKI</sequence>
<reference evidence="3" key="1">
    <citation type="journal article" date="2019" name="Int. J. Syst. Evol. Microbiol.">
        <title>The Global Catalogue of Microorganisms (GCM) 10K type strain sequencing project: providing services to taxonomists for standard genome sequencing and annotation.</title>
        <authorList>
            <consortium name="The Broad Institute Genomics Platform"/>
            <consortium name="The Broad Institute Genome Sequencing Center for Infectious Disease"/>
            <person name="Wu L."/>
            <person name="Ma J."/>
        </authorList>
    </citation>
    <scope>NUCLEOTIDE SEQUENCE [LARGE SCALE GENOMIC DNA]</scope>
    <source>
        <strain evidence="3">CGMCC 1.15342</strain>
    </source>
</reference>
<protein>
    <recommendedName>
        <fullName evidence="4">DoxX family protein</fullName>
    </recommendedName>
</protein>
<keyword evidence="1" id="KW-0812">Transmembrane</keyword>
<dbReference type="RefSeq" id="WP_188746181.1">
    <property type="nucleotide sequence ID" value="NZ_BMIK01000001.1"/>
</dbReference>
<organism evidence="2 3">
    <name type="scientific">Parapedobacter defluvii</name>
    <dbReference type="NCBI Taxonomy" id="2045106"/>
    <lineage>
        <taxon>Bacteria</taxon>
        <taxon>Pseudomonadati</taxon>
        <taxon>Bacteroidota</taxon>
        <taxon>Sphingobacteriia</taxon>
        <taxon>Sphingobacteriales</taxon>
        <taxon>Sphingobacteriaceae</taxon>
        <taxon>Parapedobacter</taxon>
    </lineage>
</organism>
<feature type="transmembrane region" description="Helical" evidence="1">
    <location>
        <begin position="171"/>
        <end position="188"/>
    </location>
</feature>
<dbReference type="EMBL" id="BMIK01000001">
    <property type="protein sequence ID" value="GGC12654.1"/>
    <property type="molecule type" value="Genomic_DNA"/>
</dbReference>
<evidence type="ECO:0000313" key="2">
    <source>
        <dbReference type="EMBL" id="GGC12654.1"/>
    </source>
</evidence>
<evidence type="ECO:0000313" key="3">
    <source>
        <dbReference type="Proteomes" id="UP000597338"/>
    </source>
</evidence>
<proteinExistence type="predicted"/>
<feature type="transmembrane region" description="Helical" evidence="1">
    <location>
        <begin position="195"/>
        <end position="213"/>
    </location>
</feature>
<feature type="transmembrane region" description="Helical" evidence="1">
    <location>
        <begin position="268"/>
        <end position="287"/>
    </location>
</feature>
<gene>
    <name evidence="2" type="ORF">GCM10011386_00390</name>
</gene>
<feature type="transmembrane region" description="Helical" evidence="1">
    <location>
        <begin position="81"/>
        <end position="101"/>
    </location>
</feature>
<comment type="caution">
    <text evidence="2">The sequence shown here is derived from an EMBL/GenBank/DDBJ whole genome shotgun (WGS) entry which is preliminary data.</text>
</comment>
<evidence type="ECO:0008006" key="4">
    <source>
        <dbReference type="Google" id="ProtNLM"/>
    </source>
</evidence>
<accession>A0ABQ1KYJ1</accession>
<evidence type="ECO:0000256" key="1">
    <source>
        <dbReference type="SAM" id="Phobius"/>
    </source>
</evidence>